<keyword evidence="9 13" id="KW-0227">DNA damage</keyword>
<feature type="compositionally biased region" description="Basic and acidic residues" evidence="15">
    <location>
        <begin position="979"/>
        <end position="989"/>
    </location>
</feature>
<feature type="coiled-coil region" evidence="14">
    <location>
        <begin position="840"/>
        <end position="867"/>
    </location>
</feature>
<dbReference type="GO" id="GO:0005737">
    <property type="term" value="C:cytoplasm"/>
    <property type="evidence" value="ECO:0007669"/>
    <property type="project" value="UniProtKB-SubCell"/>
</dbReference>
<evidence type="ECO:0000256" key="2">
    <source>
        <dbReference type="ARBA" id="ARBA00007391"/>
    </source>
</evidence>
<keyword evidence="11 13" id="KW-0234">DNA repair</keyword>
<evidence type="ECO:0000256" key="9">
    <source>
        <dbReference type="ARBA" id="ARBA00022763"/>
    </source>
</evidence>
<dbReference type="Gene3D" id="3.20.20.140">
    <property type="entry name" value="Metal-dependent hydrolases"/>
    <property type="match status" value="1"/>
</dbReference>
<dbReference type="GO" id="GO:0006281">
    <property type="term" value="P:DNA repair"/>
    <property type="evidence" value="ECO:0007669"/>
    <property type="project" value="UniProtKB-UniRule"/>
</dbReference>
<dbReference type="PANTHER" id="PTHR32294">
    <property type="entry name" value="DNA POLYMERASE III SUBUNIT ALPHA"/>
    <property type="match status" value="1"/>
</dbReference>
<dbReference type="SUPFAM" id="SSF52980">
    <property type="entry name" value="Restriction endonuclease-like"/>
    <property type="match status" value="1"/>
</dbReference>
<dbReference type="InterPro" id="IPR029460">
    <property type="entry name" value="DNAPol_HHH"/>
</dbReference>
<dbReference type="GO" id="GO:0006260">
    <property type="term" value="P:DNA replication"/>
    <property type="evidence" value="ECO:0007669"/>
    <property type="project" value="UniProtKB-KW"/>
</dbReference>
<dbReference type="InterPro" id="IPR016195">
    <property type="entry name" value="Pol/histidinol_Pase-like"/>
</dbReference>
<dbReference type="EC" id="2.7.7.7" evidence="3 13"/>
<dbReference type="PANTHER" id="PTHR32294:SF4">
    <property type="entry name" value="ERROR-PRONE DNA POLYMERASE"/>
    <property type="match status" value="1"/>
</dbReference>
<feature type="region of interest" description="Disordered" evidence="15">
    <location>
        <begin position="953"/>
        <end position="1043"/>
    </location>
</feature>
<dbReference type="Pfam" id="PF14579">
    <property type="entry name" value="HHH_6"/>
    <property type="match status" value="1"/>
</dbReference>
<dbReference type="Pfam" id="PF02811">
    <property type="entry name" value="PHP"/>
    <property type="match status" value="1"/>
</dbReference>
<dbReference type="InterPro" id="IPR004365">
    <property type="entry name" value="NA-bd_OB_tRNA"/>
</dbReference>
<name>A0AAW9RZN6_9HYPH</name>
<accession>A0AAW9RZN6</accession>
<keyword evidence="14" id="KW-0175">Coiled coil</keyword>
<dbReference type="Proteomes" id="UP001378188">
    <property type="component" value="Unassembled WGS sequence"/>
</dbReference>
<comment type="subcellular location">
    <subcellularLocation>
        <location evidence="1 13">Cytoplasm</location>
    </subcellularLocation>
</comment>
<gene>
    <name evidence="13" type="primary">dnaE2</name>
    <name evidence="17" type="ORF">V3328_25795</name>
</gene>
<comment type="catalytic activity">
    <reaction evidence="12 13">
        <text>DNA(n) + a 2'-deoxyribonucleoside 5'-triphosphate = DNA(n+1) + diphosphate</text>
        <dbReference type="Rhea" id="RHEA:22508"/>
        <dbReference type="Rhea" id="RHEA-COMP:17339"/>
        <dbReference type="Rhea" id="RHEA-COMP:17340"/>
        <dbReference type="ChEBI" id="CHEBI:33019"/>
        <dbReference type="ChEBI" id="CHEBI:61560"/>
        <dbReference type="ChEBI" id="CHEBI:173112"/>
        <dbReference type="EC" id="2.7.7.7"/>
    </reaction>
</comment>
<dbReference type="InterPro" id="IPR003141">
    <property type="entry name" value="Pol/His_phosphatase_N"/>
</dbReference>
<dbReference type="Pfam" id="PF17657">
    <property type="entry name" value="DNA_pol3_finger"/>
    <property type="match status" value="1"/>
</dbReference>
<proteinExistence type="inferred from homology"/>
<evidence type="ECO:0000256" key="11">
    <source>
        <dbReference type="ARBA" id="ARBA00023204"/>
    </source>
</evidence>
<dbReference type="GO" id="GO:0008408">
    <property type="term" value="F:3'-5' exonuclease activity"/>
    <property type="evidence" value="ECO:0007669"/>
    <property type="project" value="InterPro"/>
</dbReference>
<dbReference type="CDD" id="cd04485">
    <property type="entry name" value="DnaE_OBF"/>
    <property type="match status" value="1"/>
</dbReference>
<evidence type="ECO:0000256" key="15">
    <source>
        <dbReference type="SAM" id="MobiDB-lite"/>
    </source>
</evidence>
<dbReference type="InterPro" id="IPR023073">
    <property type="entry name" value="DnaE2"/>
</dbReference>
<protein>
    <recommendedName>
        <fullName evidence="4 13">Error-prone DNA polymerase</fullName>
        <ecNumber evidence="3 13">2.7.7.7</ecNumber>
    </recommendedName>
</protein>
<keyword evidence="8 13" id="KW-0235">DNA replication</keyword>
<dbReference type="NCBIfam" id="NF004225">
    <property type="entry name" value="PRK05672.1"/>
    <property type="match status" value="1"/>
</dbReference>
<comment type="caution">
    <text evidence="17">The sequence shown here is derived from an EMBL/GenBank/DDBJ whole genome shotgun (WGS) entry which is preliminary data.</text>
</comment>
<keyword evidence="5 13" id="KW-0963">Cytoplasm</keyword>
<dbReference type="SUPFAM" id="SSF89550">
    <property type="entry name" value="PHP domain-like"/>
    <property type="match status" value="1"/>
</dbReference>
<dbReference type="CDD" id="cd01038">
    <property type="entry name" value="Endonuclease_DUF559"/>
    <property type="match status" value="1"/>
</dbReference>
<feature type="domain" description="Polymerase/histidinol phosphatase N-terminal" evidence="16">
    <location>
        <begin position="5"/>
        <end position="75"/>
    </location>
</feature>
<dbReference type="NCBIfam" id="TIGR00594">
    <property type="entry name" value="polc"/>
    <property type="match status" value="1"/>
</dbReference>
<dbReference type="GO" id="GO:0003887">
    <property type="term" value="F:DNA-directed DNA polymerase activity"/>
    <property type="evidence" value="ECO:0007669"/>
    <property type="project" value="UniProtKB-UniRule"/>
</dbReference>
<dbReference type="HAMAP" id="MF_01902">
    <property type="entry name" value="DNApol_error_prone"/>
    <property type="match status" value="1"/>
</dbReference>
<dbReference type="InterPro" id="IPR011708">
    <property type="entry name" value="DNA_pol3_alpha_NTPase_dom"/>
</dbReference>
<dbReference type="InterPro" id="IPR040982">
    <property type="entry name" value="DNA_pol3_finger"/>
</dbReference>
<feature type="compositionally biased region" description="Basic and acidic residues" evidence="15">
    <location>
        <begin position="1029"/>
        <end position="1043"/>
    </location>
</feature>
<comment type="similarity">
    <text evidence="2 13">Belongs to the DNA polymerase type-C family. DnaE2 subfamily.</text>
</comment>
<dbReference type="Pfam" id="PF01336">
    <property type="entry name" value="tRNA_anti-codon"/>
    <property type="match status" value="1"/>
</dbReference>
<evidence type="ECO:0000256" key="10">
    <source>
        <dbReference type="ARBA" id="ARBA00022932"/>
    </source>
</evidence>
<dbReference type="InterPro" id="IPR011335">
    <property type="entry name" value="Restrct_endonuc-II-like"/>
</dbReference>
<dbReference type="InterPro" id="IPR007569">
    <property type="entry name" value="DUF559"/>
</dbReference>
<sequence>MSPFAELAAITNFSFLHGASHPEELVDRAIALGYPALGITDRNSVAGVVRAHVAARERSFRIVVGTRLVFCDGTPDILAWPVDRAAYGRLCRLLTTGNRRAGKGDCHLALADLLDWGDGLLLALVAGPSTYDGPGRPDPTIWANENKPPLELTLRVLSRRFPAAVYLAARAAYDGDDRAGLARLARLADQHDTPLFATNEPLYHSPERRPLQDVVTSTRNHSTLHKAGSLLLANAERHLKPADEMMRLFRNHPGAIAVTGEILSRISFSLDELRYRYPDEPTGDSATPQDELIRLAWEGAARRYREGIPEKVRRLLDHEIGLIGELDYAPYFLTVHDIVRFARSRGILAQGRGSAANSAVCFCLGITEVDPARMDLLFERFISAERREPPDIDVDFEHERREEVIQYIYKKYGRERAGLAATVISYRARSAIREVGKAFGLSEDIAGGLAGAIWGWSEKSITQAEVRRRGLDPSDPALGRMLELTREVIGFPRHLSQHVGGFVITRDRLDETIPIQNAAMEDRTVVEWDKDDLDALGILKIDVLGLGMLTCVRKAFDFLRDHYGVDLTLATIPAEDQAVYRMLQRADSIGVFQVESRAQMTMLPRLKPDNFYDLVIEVAIVRPGPIQGDMVHPYLRRRQGLEKVVYPAPSPEHGPPDELEKVLGRTLGVPLFQEQAMKIAIVAAGFTPSEADRLRRAMATFRRVGTIGTFQQKMIEGMTRRGYEPEFAERCFRQIEGFGEYGFPESHAASFALLVYASAWLKCHYPDVFAAALLNSQPMGFYAPAQIVRDAIEHGVLVRPVDVNLSDWDNGLEEEEAPVSGPAAPASREPQKRPAHTPVCEGLRENAKALRRNMTDAERRLWNALRANRFQEHSFRRQVPMGPYIADFVCHGQRIVVEVDGGQHGEAGHASADARRDAWLTSRGYRVLRFWNNEVMENLDAVLERLAEALHAPPSPSLPRKGGEGSLQQPPDAAGDLEFTARLEGDSRSSHGALRPSPPLRGRDGEGGRGAPMEQPGSADKSQPWNAAEIRDPKHVRDREPRPAARRLHALHADMRDDIRSTRAIRLGLRQIKGIGEEDARLIVAKRGAGYDSVRDLWLRTGLPAATVERLADADAFRSIGLDRRAALWAAKGLDKGSADSRSRGRQNGRLPLFEAADHADLRREPDVDLPPMPLGEQVVNDYRFLKLSLKAHPLSFLREALERRGMVRHAALRTMRPGRRITVAGLVLVRQRPGSASGVIFMTLEDETSVANIIVWPKVFERYRAEVIGARLIGVTGRLQNEQNVVHIVAEKIEDLTPMLATLSDDAGDLEALARCDEVRRPVPDSKEKVARRSRLGRLLAETPELARDIATDDIRTLAKAMPKGRNFH</sequence>
<evidence type="ECO:0000256" key="12">
    <source>
        <dbReference type="ARBA" id="ARBA00049244"/>
    </source>
</evidence>
<keyword evidence="7 13" id="KW-0548">Nucleotidyltransferase</keyword>
<reference evidence="17 18" key="1">
    <citation type="submission" date="2024-02" db="EMBL/GenBank/DDBJ databases">
        <title>Genome analysis and characterization of Microbaculum marinisediminis sp. nov., isolated from marine sediment.</title>
        <authorList>
            <person name="Du Z.-J."/>
            <person name="Ye Y.-Q."/>
            <person name="Zhang Z.-R."/>
            <person name="Yuan S.-M."/>
            <person name="Zhang X.-Y."/>
        </authorList>
    </citation>
    <scope>NUCLEOTIDE SEQUENCE [LARGE SCALE GENOMIC DNA]</scope>
    <source>
        <strain evidence="17 18">SDUM1044001</strain>
    </source>
</reference>
<evidence type="ECO:0000313" key="18">
    <source>
        <dbReference type="Proteomes" id="UP001378188"/>
    </source>
</evidence>
<evidence type="ECO:0000256" key="5">
    <source>
        <dbReference type="ARBA" id="ARBA00022490"/>
    </source>
</evidence>
<dbReference type="CDD" id="cd07434">
    <property type="entry name" value="PHP_PolIIIA_DnaE2"/>
    <property type="match status" value="1"/>
</dbReference>
<dbReference type="Gene3D" id="3.40.960.10">
    <property type="entry name" value="VSR Endonuclease"/>
    <property type="match status" value="1"/>
</dbReference>
<dbReference type="EMBL" id="JAZHOF010000015">
    <property type="protein sequence ID" value="MEJ8574914.1"/>
    <property type="molecule type" value="Genomic_DNA"/>
</dbReference>
<evidence type="ECO:0000256" key="14">
    <source>
        <dbReference type="SAM" id="Coils"/>
    </source>
</evidence>
<evidence type="ECO:0000256" key="1">
    <source>
        <dbReference type="ARBA" id="ARBA00004496"/>
    </source>
</evidence>
<dbReference type="Pfam" id="PF04480">
    <property type="entry name" value="DUF559"/>
    <property type="match status" value="1"/>
</dbReference>
<dbReference type="InterPro" id="IPR004805">
    <property type="entry name" value="DnaE2/DnaE/PolC"/>
</dbReference>
<feature type="region of interest" description="Disordered" evidence="15">
    <location>
        <begin position="813"/>
        <end position="837"/>
    </location>
</feature>
<evidence type="ECO:0000256" key="4">
    <source>
        <dbReference type="ARBA" id="ARBA00017273"/>
    </source>
</evidence>
<dbReference type="Pfam" id="PF07733">
    <property type="entry name" value="DNA_pol3_alpha"/>
    <property type="match status" value="1"/>
</dbReference>
<comment type="function">
    <text evidence="13">DNA polymerase involved in damage-induced mutagenesis and translesion synthesis (TLS). It is not the major replicative DNA polymerase.</text>
</comment>
<evidence type="ECO:0000313" key="17">
    <source>
        <dbReference type="EMBL" id="MEJ8574914.1"/>
    </source>
</evidence>
<evidence type="ECO:0000256" key="8">
    <source>
        <dbReference type="ARBA" id="ARBA00022705"/>
    </source>
</evidence>
<dbReference type="SMART" id="SM00481">
    <property type="entry name" value="POLIIIAc"/>
    <property type="match status" value="1"/>
</dbReference>
<evidence type="ECO:0000259" key="16">
    <source>
        <dbReference type="SMART" id="SM00481"/>
    </source>
</evidence>
<evidence type="ECO:0000256" key="3">
    <source>
        <dbReference type="ARBA" id="ARBA00012417"/>
    </source>
</evidence>
<keyword evidence="10 13" id="KW-0239">DNA-directed DNA polymerase</keyword>
<keyword evidence="6 13" id="KW-0808">Transferase</keyword>
<dbReference type="InterPro" id="IPR004013">
    <property type="entry name" value="PHP_dom"/>
</dbReference>
<dbReference type="GO" id="GO:0003676">
    <property type="term" value="F:nucleic acid binding"/>
    <property type="evidence" value="ECO:0007669"/>
    <property type="project" value="InterPro"/>
</dbReference>
<organism evidence="17 18">
    <name type="scientific">Microbaculum marinum</name>
    <dbReference type="NCBI Taxonomy" id="1764581"/>
    <lineage>
        <taxon>Bacteria</taxon>
        <taxon>Pseudomonadati</taxon>
        <taxon>Pseudomonadota</taxon>
        <taxon>Alphaproteobacteria</taxon>
        <taxon>Hyphomicrobiales</taxon>
        <taxon>Tepidamorphaceae</taxon>
        <taxon>Microbaculum</taxon>
    </lineage>
</organism>
<dbReference type="InterPro" id="IPR047216">
    <property type="entry name" value="Endonuclease_DUF559_bact"/>
</dbReference>
<evidence type="ECO:0000256" key="7">
    <source>
        <dbReference type="ARBA" id="ARBA00022695"/>
    </source>
</evidence>
<evidence type="ECO:0000256" key="13">
    <source>
        <dbReference type="HAMAP-Rule" id="MF_01902"/>
    </source>
</evidence>
<keyword evidence="18" id="KW-1185">Reference proteome</keyword>
<evidence type="ECO:0000256" key="6">
    <source>
        <dbReference type="ARBA" id="ARBA00022679"/>
    </source>
</evidence>